<organism evidence="1 2">
    <name type="scientific">Romanomermis culicivorax</name>
    <name type="common">Nematode worm</name>
    <dbReference type="NCBI Taxonomy" id="13658"/>
    <lineage>
        <taxon>Eukaryota</taxon>
        <taxon>Metazoa</taxon>
        <taxon>Ecdysozoa</taxon>
        <taxon>Nematoda</taxon>
        <taxon>Enoplea</taxon>
        <taxon>Dorylaimia</taxon>
        <taxon>Mermithida</taxon>
        <taxon>Mermithoidea</taxon>
        <taxon>Mermithidae</taxon>
        <taxon>Romanomermis</taxon>
    </lineage>
</organism>
<accession>A0A915HNS9</accession>
<reference evidence="2" key="1">
    <citation type="submission" date="2022-11" db="UniProtKB">
        <authorList>
            <consortium name="WormBaseParasite"/>
        </authorList>
    </citation>
    <scope>IDENTIFICATION</scope>
</reference>
<proteinExistence type="predicted"/>
<dbReference type="Proteomes" id="UP000887565">
    <property type="component" value="Unplaced"/>
</dbReference>
<dbReference type="AlphaFoldDB" id="A0A915HNS9"/>
<evidence type="ECO:0000313" key="2">
    <source>
        <dbReference type="WBParaSite" id="nRc.2.0.1.t03598-RA"/>
    </source>
</evidence>
<sequence>MDQRAENAKKISALSAGSMNKTYSYLTRTRTSSLRTFTIEHERQDGRMSANNNSGNMVEHHNSVSGLKISHYLECDIVENQYNANQYGLNAQTYSSEKSCLQLNTNTVVAVFNIPNSQAIATRQFSWRRNEKYLELGSKMSSANRNDERKDRLMKG</sequence>
<keyword evidence="1" id="KW-1185">Reference proteome</keyword>
<name>A0A915HNS9_ROMCU</name>
<dbReference type="WBParaSite" id="nRc.2.0.1.t03598-RA">
    <property type="protein sequence ID" value="nRc.2.0.1.t03598-RA"/>
    <property type="gene ID" value="nRc.2.0.1.g03598"/>
</dbReference>
<evidence type="ECO:0000313" key="1">
    <source>
        <dbReference type="Proteomes" id="UP000887565"/>
    </source>
</evidence>
<protein>
    <submittedName>
        <fullName evidence="2">Uncharacterized protein</fullName>
    </submittedName>
</protein>